<dbReference type="SUPFAM" id="SSF75005">
    <property type="entry name" value="Arabinanase/levansucrase/invertase"/>
    <property type="match status" value="2"/>
</dbReference>
<reference evidence="1 2" key="1">
    <citation type="submission" date="2021-03" db="EMBL/GenBank/DDBJ databases">
        <title>Fibrella sp. HMF5405 genome sequencing and assembly.</title>
        <authorList>
            <person name="Kang H."/>
            <person name="Kim H."/>
            <person name="Bae S."/>
            <person name="Joh K."/>
        </authorList>
    </citation>
    <scope>NUCLEOTIDE SEQUENCE [LARGE SCALE GENOMIC DNA]</scope>
    <source>
        <strain evidence="1 2">HMF5405</strain>
    </source>
</reference>
<gene>
    <name evidence="1" type="ORF">J2I46_19785</name>
</gene>
<evidence type="ECO:0000313" key="2">
    <source>
        <dbReference type="Proteomes" id="UP000664628"/>
    </source>
</evidence>
<dbReference type="InterPro" id="IPR023296">
    <property type="entry name" value="Glyco_hydro_beta-prop_sf"/>
</dbReference>
<keyword evidence="2" id="KW-1185">Reference proteome</keyword>
<sequence length="382" mass="43640">MFSLRRLGRLFLYTFIGLTTCLSSGWVRLTAAETNLAPRYVAATTGRKKPKPAHAVPSEKDMAVYLLVYFKDNTHSLHMALSKDGYSFTDVNGGKPVLAGDTLGEQKGIRDPHIMRGNDGYFYMAMTDLHIYAKEAGFRSTQWERDGKEYGWGNNRGIVLLKSKDLTNWSHTLLRVDKAFPEWDKIGCAWAPELIYDQTNGKMMMYFTLRFGNGLSQLYYAYLNPEFTALATEPKLLFQYPKYNKSYIDGDITKVGDNYHLFYVSHDGKAGIKQAVSNKLTTGYVYDETFYDPEPKACEAPNVWKRIGEKKWVLMYDCYGISPHNFGFSETTDFVHFRDLGHFNEGVMKTTNFASPKHGTVIHLTRKEAQGLADRYKLSMNF</sequence>
<dbReference type="RefSeq" id="WP_207330785.1">
    <property type="nucleotide sequence ID" value="NZ_JAFMYW010000006.1"/>
</dbReference>
<dbReference type="CDD" id="cd08983">
    <property type="entry name" value="GH43_Bt3655-like"/>
    <property type="match status" value="1"/>
</dbReference>
<keyword evidence="1" id="KW-0378">Hydrolase</keyword>
<dbReference type="EMBL" id="JAFMYW010000006">
    <property type="protein sequence ID" value="MBO0950843.1"/>
    <property type="molecule type" value="Genomic_DNA"/>
</dbReference>
<dbReference type="PANTHER" id="PTHR43301:SF3">
    <property type="entry name" value="ARABINAN ENDO-1,5-ALPHA-L-ARABINOSIDASE A-RELATED"/>
    <property type="match status" value="1"/>
</dbReference>
<dbReference type="InterPro" id="IPR050727">
    <property type="entry name" value="GH43_arabinanases"/>
</dbReference>
<organism evidence="1 2">
    <name type="scientific">Fibrella forsythiae</name>
    <dbReference type="NCBI Taxonomy" id="2817061"/>
    <lineage>
        <taxon>Bacteria</taxon>
        <taxon>Pseudomonadati</taxon>
        <taxon>Bacteroidota</taxon>
        <taxon>Cytophagia</taxon>
        <taxon>Cytophagales</taxon>
        <taxon>Spirosomataceae</taxon>
        <taxon>Fibrella</taxon>
    </lineage>
</organism>
<dbReference type="GO" id="GO:0016787">
    <property type="term" value="F:hydrolase activity"/>
    <property type="evidence" value="ECO:0007669"/>
    <property type="project" value="UniProtKB-KW"/>
</dbReference>
<evidence type="ECO:0000313" key="1">
    <source>
        <dbReference type="EMBL" id="MBO0950843.1"/>
    </source>
</evidence>
<dbReference type="PANTHER" id="PTHR43301">
    <property type="entry name" value="ARABINAN ENDO-1,5-ALPHA-L-ARABINOSIDASE"/>
    <property type="match status" value="1"/>
</dbReference>
<dbReference type="Gene3D" id="2.115.10.20">
    <property type="entry name" value="Glycosyl hydrolase domain, family 43"/>
    <property type="match status" value="2"/>
</dbReference>
<protein>
    <submittedName>
        <fullName evidence="1">Glycoside hydrolase family 43 protein</fullName>
    </submittedName>
</protein>
<accession>A0ABS3JLG1</accession>
<proteinExistence type="predicted"/>
<dbReference type="Proteomes" id="UP000664628">
    <property type="component" value="Unassembled WGS sequence"/>
</dbReference>
<name>A0ABS3JLG1_9BACT</name>
<comment type="caution">
    <text evidence="1">The sequence shown here is derived from an EMBL/GenBank/DDBJ whole genome shotgun (WGS) entry which is preliminary data.</text>
</comment>